<comment type="caution">
    <text evidence="2">The sequence shown here is derived from an EMBL/GenBank/DDBJ whole genome shotgun (WGS) entry which is preliminary data.</text>
</comment>
<dbReference type="SUPFAM" id="SSF53474">
    <property type="entry name" value="alpha/beta-Hydrolases"/>
    <property type="match status" value="1"/>
</dbReference>
<dbReference type="EMBL" id="JAJKFW010000024">
    <property type="protein sequence ID" value="MCC9643373.1"/>
    <property type="molecule type" value="Genomic_DNA"/>
</dbReference>
<feature type="chain" id="PRO_5046116265" description="Alpha/beta hydrolase family protein" evidence="1">
    <location>
        <begin position="25"/>
        <end position="311"/>
    </location>
</feature>
<dbReference type="RefSeq" id="WP_230274329.1">
    <property type="nucleotide sequence ID" value="NZ_JAJKFW010000024.1"/>
</dbReference>
<sequence>MSRFSRNILRWTLVLLTHGSVATARVNADDTLRQEESPTIAQAELPTIVKLEEQLPRSPTVVDFHGYQQRDFRWKGVNCKLVCPIRPAKGTPWVWRARFWGHESQFDVAMLQQGWHVVYCDVADLFGCDDAVERWNQFYGLSQRIGLNPKPLLEGMSRGGLIVMRWASVNPACVSGLYVDNAVMDIRSWPGGKGIGEGSAGAWGKCLEAYEMTESESMSIADGPLDRLQALAKADVPIYALINLEDVVVPPDENSEKLVQRYQDIGGPITVHRRPGLGHHPHSLEDPAPLVNFATRAFRAAQDRSQPAHAD</sequence>
<protein>
    <recommendedName>
        <fullName evidence="4">Alpha/beta hydrolase family protein</fullName>
    </recommendedName>
</protein>
<reference evidence="2" key="1">
    <citation type="submission" date="2021-11" db="EMBL/GenBank/DDBJ databases">
        <title>Genome sequence.</title>
        <authorList>
            <person name="Sun Q."/>
        </authorList>
    </citation>
    <scope>NUCLEOTIDE SEQUENCE</scope>
    <source>
        <strain evidence="2">JC740</strain>
    </source>
</reference>
<dbReference type="Proteomes" id="UP001430306">
    <property type="component" value="Unassembled WGS sequence"/>
</dbReference>
<proteinExistence type="predicted"/>
<keyword evidence="3" id="KW-1185">Reference proteome</keyword>
<evidence type="ECO:0000256" key="1">
    <source>
        <dbReference type="SAM" id="SignalP"/>
    </source>
</evidence>
<keyword evidence="1" id="KW-0732">Signal</keyword>
<dbReference type="Gene3D" id="3.40.50.1820">
    <property type="entry name" value="alpha/beta hydrolase"/>
    <property type="match status" value="1"/>
</dbReference>
<accession>A0ABS8NIJ7</accession>
<feature type="signal peptide" evidence="1">
    <location>
        <begin position="1"/>
        <end position="24"/>
    </location>
</feature>
<dbReference type="InterPro" id="IPR029058">
    <property type="entry name" value="AB_hydrolase_fold"/>
</dbReference>
<gene>
    <name evidence="2" type="ORF">LOC71_13900</name>
</gene>
<evidence type="ECO:0000313" key="3">
    <source>
        <dbReference type="Proteomes" id="UP001430306"/>
    </source>
</evidence>
<evidence type="ECO:0008006" key="4">
    <source>
        <dbReference type="Google" id="ProtNLM"/>
    </source>
</evidence>
<organism evidence="2 3">
    <name type="scientific">Rhodopirellula halodulae</name>
    <dbReference type="NCBI Taxonomy" id="2894198"/>
    <lineage>
        <taxon>Bacteria</taxon>
        <taxon>Pseudomonadati</taxon>
        <taxon>Planctomycetota</taxon>
        <taxon>Planctomycetia</taxon>
        <taxon>Pirellulales</taxon>
        <taxon>Pirellulaceae</taxon>
        <taxon>Rhodopirellula</taxon>
    </lineage>
</organism>
<evidence type="ECO:0000313" key="2">
    <source>
        <dbReference type="EMBL" id="MCC9643373.1"/>
    </source>
</evidence>
<name>A0ABS8NIJ7_9BACT</name>